<reference evidence="3" key="1">
    <citation type="submission" date="2017-09" db="EMBL/GenBank/DDBJ databases">
        <title>Depth-based differentiation of microbial function through sediment-hosted aquifers and enrichment of novel symbionts in the deep terrestrial subsurface.</title>
        <authorList>
            <person name="Probst A.J."/>
            <person name="Ladd B."/>
            <person name="Jarett J.K."/>
            <person name="Geller-Mcgrath D.E."/>
            <person name="Sieber C.M.K."/>
            <person name="Emerson J.B."/>
            <person name="Anantharaman K."/>
            <person name="Thomas B.C."/>
            <person name="Malmstrom R."/>
            <person name="Stieglmeier M."/>
            <person name="Klingl A."/>
            <person name="Woyke T."/>
            <person name="Ryan C.M."/>
            <person name="Banfield J.F."/>
        </authorList>
    </citation>
    <scope>NUCLEOTIDE SEQUENCE [LARGE SCALE GENOMIC DNA]</scope>
</reference>
<dbReference type="Pfam" id="PF06961">
    <property type="entry name" value="DUF1294"/>
    <property type="match status" value="1"/>
</dbReference>
<dbReference type="PIRSF" id="PIRSF002599">
    <property type="entry name" value="Cold_shock_A"/>
    <property type="match status" value="1"/>
</dbReference>
<evidence type="ECO:0000313" key="2">
    <source>
        <dbReference type="EMBL" id="PIR78093.1"/>
    </source>
</evidence>
<feature type="transmembrane region" description="Helical" evidence="1">
    <location>
        <begin position="43"/>
        <end position="61"/>
    </location>
</feature>
<accession>A0A2H0U074</accession>
<dbReference type="InterPro" id="IPR010718">
    <property type="entry name" value="DUF1294"/>
</dbReference>
<dbReference type="InterPro" id="IPR012156">
    <property type="entry name" value="Cold_shock_CspA"/>
</dbReference>
<evidence type="ECO:0000256" key="1">
    <source>
        <dbReference type="SAM" id="Phobius"/>
    </source>
</evidence>
<gene>
    <name evidence="2" type="ORF">COU28_03520</name>
</gene>
<keyword evidence="1" id="KW-0472">Membrane</keyword>
<dbReference type="Proteomes" id="UP000230852">
    <property type="component" value="Unassembled WGS sequence"/>
</dbReference>
<protein>
    <submittedName>
        <fullName evidence="2">DUF1294 domain-containing protein</fullName>
    </submittedName>
</protein>
<keyword evidence="1" id="KW-0812">Transmembrane</keyword>
<dbReference type="EMBL" id="PFBU01000065">
    <property type="protein sequence ID" value="PIR78093.1"/>
    <property type="molecule type" value="Genomic_DNA"/>
</dbReference>
<name>A0A2H0U074_9BACT</name>
<sequence>MIELSKINLVLIGYFILINLITLITFGIDKGKAINNNRRIRERTLWIMSLLGGSLGALLGMKMFRHKTKKLSFQAMMAVILVVQILLAYWLLS</sequence>
<evidence type="ECO:0000313" key="3">
    <source>
        <dbReference type="Proteomes" id="UP000230852"/>
    </source>
</evidence>
<keyword evidence="1" id="KW-1133">Transmembrane helix</keyword>
<feature type="transmembrane region" description="Helical" evidence="1">
    <location>
        <begin position="7"/>
        <end position="28"/>
    </location>
</feature>
<dbReference type="AlphaFoldDB" id="A0A2H0U074"/>
<comment type="caution">
    <text evidence="2">The sequence shown here is derived from an EMBL/GenBank/DDBJ whole genome shotgun (WGS) entry which is preliminary data.</text>
</comment>
<feature type="transmembrane region" description="Helical" evidence="1">
    <location>
        <begin position="73"/>
        <end position="92"/>
    </location>
</feature>
<dbReference type="GO" id="GO:0003676">
    <property type="term" value="F:nucleic acid binding"/>
    <property type="evidence" value="ECO:0007669"/>
    <property type="project" value="InterPro"/>
</dbReference>
<proteinExistence type="predicted"/>
<organism evidence="2 3">
    <name type="scientific">Candidatus Magasanikbacteria bacterium CG10_big_fil_rev_8_21_14_0_10_36_16</name>
    <dbReference type="NCBI Taxonomy" id="1974645"/>
    <lineage>
        <taxon>Bacteria</taxon>
        <taxon>Candidatus Magasanikiibacteriota</taxon>
    </lineage>
</organism>